<feature type="region of interest" description="Disordered" evidence="2">
    <location>
        <begin position="97"/>
        <end position="163"/>
    </location>
</feature>
<keyword evidence="1" id="KW-0862">Zinc</keyword>
<proteinExistence type="predicted"/>
<dbReference type="Pfam" id="PF02585">
    <property type="entry name" value="PIG-L"/>
    <property type="match status" value="1"/>
</dbReference>
<dbReference type="SUPFAM" id="SSF102588">
    <property type="entry name" value="LmbE-like"/>
    <property type="match status" value="1"/>
</dbReference>
<dbReference type="InterPro" id="IPR024078">
    <property type="entry name" value="LmbE-like_dom_sf"/>
</dbReference>
<sequence length="350" mass="36121">MTFTLVAFHAHPDDETLLTGGTLARAAAEGHRVVLVTATLGESGLSAGPTGALLGERRHRELLAAATALGCARVETLGYLDSGLVAPVYGEISHSAGPGGWSADSRPTDTPGDGPADGTRSTDAAGDRPPDGTRSTDAAGDRPPDGMRFADAPGDGPADGTRFADAPVDEAAARLAAILREERADVLTGYDPRGGYGHPDHVQVHRVAAAAARLAGTPVLLEATVDRAALRPALAALRLAGRLLPSLPLGGAATAFTARADITHVVDVRAYGPQKRAAMRAHASQGEGGGVRTLALLSRLPGPLFRAVAGREWFVEVGRAPGPKPCGDIFETVRRARSETDHRSRPASRP</sequence>
<dbReference type="RefSeq" id="WP_345129346.1">
    <property type="nucleotide sequence ID" value="NZ_BAABAT010000012.1"/>
</dbReference>
<gene>
    <name evidence="3" type="ORF">GCM10022255_047730</name>
</gene>
<organism evidence="3 4">
    <name type="scientific">Dactylosporangium darangshiense</name>
    <dbReference type="NCBI Taxonomy" id="579108"/>
    <lineage>
        <taxon>Bacteria</taxon>
        <taxon>Bacillati</taxon>
        <taxon>Actinomycetota</taxon>
        <taxon>Actinomycetes</taxon>
        <taxon>Micromonosporales</taxon>
        <taxon>Micromonosporaceae</taxon>
        <taxon>Dactylosporangium</taxon>
    </lineage>
</organism>
<evidence type="ECO:0000256" key="2">
    <source>
        <dbReference type="SAM" id="MobiDB-lite"/>
    </source>
</evidence>
<reference evidence="4" key="1">
    <citation type="journal article" date="2019" name="Int. J. Syst. Evol. Microbiol.">
        <title>The Global Catalogue of Microorganisms (GCM) 10K type strain sequencing project: providing services to taxonomists for standard genome sequencing and annotation.</title>
        <authorList>
            <consortium name="The Broad Institute Genomics Platform"/>
            <consortium name="The Broad Institute Genome Sequencing Center for Infectious Disease"/>
            <person name="Wu L."/>
            <person name="Ma J."/>
        </authorList>
    </citation>
    <scope>NUCLEOTIDE SEQUENCE [LARGE SCALE GENOMIC DNA]</scope>
    <source>
        <strain evidence="4">JCM 17441</strain>
    </source>
</reference>
<evidence type="ECO:0000313" key="4">
    <source>
        <dbReference type="Proteomes" id="UP001500620"/>
    </source>
</evidence>
<dbReference type="Proteomes" id="UP001500620">
    <property type="component" value="Unassembled WGS sequence"/>
</dbReference>
<dbReference type="EMBL" id="BAABAT010000012">
    <property type="protein sequence ID" value="GAA4252190.1"/>
    <property type="molecule type" value="Genomic_DNA"/>
</dbReference>
<comment type="caution">
    <text evidence="3">The sequence shown here is derived from an EMBL/GenBank/DDBJ whole genome shotgun (WGS) entry which is preliminary data.</text>
</comment>
<dbReference type="InterPro" id="IPR003737">
    <property type="entry name" value="GlcNAc_PI_deacetylase-related"/>
</dbReference>
<evidence type="ECO:0000313" key="3">
    <source>
        <dbReference type="EMBL" id="GAA4252190.1"/>
    </source>
</evidence>
<dbReference type="PANTHER" id="PTHR12993:SF26">
    <property type="entry name" value="1D-MYO-INOSITOL 2-ACETAMIDO-2-DEOXY-ALPHA-D-GLUCOPYRANOSIDE DEACETYLASE"/>
    <property type="match status" value="1"/>
</dbReference>
<keyword evidence="4" id="KW-1185">Reference proteome</keyword>
<protein>
    <submittedName>
        <fullName evidence="3">PIG-L family deacetylase</fullName>
    </submittedName>
</protein>
<evidence type="ECO:0000256" key="1">
    <source>
        <dbReference type="ARBA" id="ARBA00022833"/>
    </source>
</evidence>
<accession>A0ABP8DBQ5</accession>
<dbReference type="PANTHER" id="PTHR12993">
    <property type="entry name" value="N-ACETYLGLUCOSAMINYL-PHOSPHATIDYLINOSITOL DE-N-ACETYLASE-RELATED"/>
    <property type="match status" value="1"/>
</dbReference>
<dbReference type="Gene3D" id="3.40.50.10320">
    <property type="entry name" value="LmbE-like"/>
    <property type="match status" value="1"/>
</dbReference>
<name>A0ABP8DBQ5_9ACTN</name>